<proteinExistence type="predicted"/>
<accession>A0A0B6XZX7</accession>
<gene>
    <name evidence="1" type="primary">ORF8354</name>
</gene>
<dbReference type="AlphaFoldDB" id="A0A0B6XZX7"/>
<protein>
    <submittedName>
        <fullName evidence="1">Uncharacterized protein</fullName>
    </submittedName>
</protein>
<sequence>QNRPNQKLVGNKHQEYSKSLFFIYSSSTTSSSSSHYQCCIITDKFDVDYHKHET</sequence>
<organism evidence="1">
    <name type="scientific">Arion vulgaris</name>
    <dbReference type="NCBI Taxonomy" id="1028688"/>
    <lineage>
        <taxon>Eukaryota</taxon>
        <taxon>Metazoa</taxon>
        <taxon>Spiralia</taxon>
        <taxon>Lophotrochozoa</taxon>
        <taxon>Mollusca</taxon>
        <taxon>Gastropoda</taxon>
        <taxon>Heterobranchia</taxon>
        <taxon>Euthyneura</taxon>
        <taxon>Panpulmonata</taxon>
        <taxon>Eupulmonata</taxon>
        <taxon>Stylommatophora</taxon>
        <taxon>Helicina</taxon>
        <taxon>Arionoidea</taxon>
        <taxon>Arionidae</taxon>
        <taxon>Arion</taxon>
    </lineage>
</organism>
<feature type="non-terminal residue" evidence="1">
    <location>
        <position position="1"/>
    </location>
</feature>
<name>A0A0B6XZX7_9EUPU</name>
<reference evidence="1" key="1">
    <citation type="submission" date="2014-12" db="EMBL/GenBank/DDBJ databases">
        <title>Insight into the proteome of Arion vulgaris.</title>
        <authorList>
            <person name="Aradska J."/>
            <person name="Bulat T."/>
            <person name="Smidak R."/>
            <person name="Sarate P."/>
            <person name="Gangsoo J."/>
            <person name="Sialana F."/>
            <person name="Bilban M."/>
            <person name="Lubec G."/>
        </authorList>
    </citation>
    <scope>NUCLEOTIDE SEQUENCE</scope>
    <source>
        <tissue evidence="1">Skin</tissue>
    </source>
</reference>
<dbReference type="EMBL" id="HACG01002757">
    <property type="protein sequence ID" value="CEK49622.1"/>
    <property type="molecule type" value="Transcribed_RNA"/>
</dbReference>
<evidence type="ECO:0000313" key="1">
    <source>
        <dbReference type="EMBL" id="CEK49622.1"/>
    </source>
</evidence>